<dbReference type="AlphaFoldDB" id="A0A6A6E8T3"/>
<reference evidence="3" key="1">
    <citation type="journal article" date="2020" name="Stud. Mycol.">
        <title>101 Dothideomycetes genomes: a test case for predicting lifestyles and emergence of pathogens.</title>
        <authorList>
            <person name="Haridas S."/>
            <person name="Albert R."/>
            <person name="Binder M."/>
            <person name="Bloem J."/>
            <person name="Labutti K."/>
            <person name="Salamov A."/>
            <person name="Andreopoulos B."/>
            <person name="Baker S."/>
            <person name="Barry K."/>
            <person name="Bills G."/>
            <person name="Bluhm B."/>
            <person name="Cannon C."/>
            <person name="Castanera R."/>
            <person name="Culley D."/>
            <person name="Daum C."/>
            <person name="Ezra D."/>
            <person name="Gonzalez J."/>
            <person name="Henrissat B."/>
            <person name="Kuo A."/>
            <person name="Liang C."/>
            <person name="Lipzen A."/>
            <person name="Lutzoni F."/>
            <person name="Magnuson J."/>
            <person name="Mondo S."/>
            <person name="Nolan M."/>
            <person name="Ohm R."/>
            <person name="Pangilinan J."/>
            <person name="Park H.-J."/>
            <person name="Ramirez L."/>
            <person name="Alfaro M."/>
            <person name="Sun H."/>
            <person name="Tritt A."/>
            <person name="Yoshinaga Y."/>
            <person name="Zwiers L.-H."/>
            <person name="Turgeon B."/>
            <person name="Goodwin S."/>
            <person name="Spatafora J."/>
            <person name="Crous P."/>
            <person name="Grigoriev I."/>
        </authorList>
    </citation>
    <scope>NUCLEOTIDE SEQUENCE</scope>
    <source>
        <strain evidence="3">CBS 207.26</strain>
    </source>
</reference>
<protein>
    <submittedName>
        <fullName evidence="3">DUF1753-domain-containing protein</fullName>
    </submittedName>
</protein>
<dbReference type="Pfam" id="PF08552">
    <property type="entry name" value="Kei1"/>
    <property type="match status" value="1"/>
</dbReference>
<keyword evidence="2" id="KW-0812">Transmembrane</keyword>
<evidence type="ECO:0000256" key="1">
    <source>
        <dbReference type="SAM" id="MobiDB-lite"/>
    </source>
</evidence>
<keyword evidence="2" id="KW-0472">Membrane</keyword>
<dbReference type="OrthoDB" id="3338076at2759"/>
<dbReference type="Proteomes" id="UP000800200">
    <property type="component" value="Unassembled WGS sequence"/>
</dbReference>
<gene>
    <name evidence="3" type="ORF">K469DRAFT_685024</name>
</gene>
<dbReference type="GO" id="GO:0070917">
    <property type="term" value="F:inositol phosphoceramide synthase regulator activity"/>
    <property type="evidence" value="ECO:0007669"/>
    <property type="project" value="InterPro"/>
</dbReference>
<keyword evidence="2" id="KW-1133">Transmembrane helix</keyword>
<dbReference type="EMBL" id="ML994624">
    <property type="protein sequence ID" value="KAF2188301.1"/>
    <property type="molecule type" value="Genomic_DNA"/>
</dbReference>
<keyword evidence="4" id="KW-1185">Reference proteome</keyword>
<feature type="transmembrane region" description="Helical" evidence="2">
    <location>
        <begin position="59"/>
        <end position="74"/>
    </location>
</feature>
<dbReference type="GO" id="GO:0006673">
    <property type="term" value="P:inositol phosphoceramide metabolic process"/>
    <property type="evidence" value="ECO:0007669"/>
    <property type="project" value="InterPro"/>
</dbReference>
<feature type="transmembrane region" description="Helical" evidence="2">
    <location>
        <begin position="186"/>
        <end position="209"/>
    </location>
</feature>
<dbReference type="PANTHER" id="PTHR28077">
    <property type="entry name" value="INOSITOL PHOSPHORYLCERAMIDE SYNTHASE REGULATORY SUBUNIT KEI1"/>
    <property type="match status" value="1"/>
</dbReference>
<sequence length="329" mass="35834">MAPSHLFEIPRPKTFLHTMSLRTGAEIITFLQLINKVSGLYGLLALLTGAQLSGLQSSMYLYSFIALLATLWLYKHIRLQSPFQCLLLAHIYALDSVINALYTAFFGIAWFYVLAQHPDDRTAPPGAPGITQNTGFTSPQYNVSKVDVVAEPAGGLKPGQNAVAVGQLGSTGSAGLGNAVFQGGSIMSISLISGFWALRVYFVFIMLAFARQCLRQHITTNASSAAWYNSNAQSAPAGNLAENPFEEGKEEGYGWKGKLGRLMLSGAPQYWLGADEDGEWMRGLGGKFRKSMEPQGVVERERRRRSGTGPPAPPREFQGGRLADLQEVR</sequence>
<feature type="region of interest" description="Disordered" evidence="1">
    <location>
        <begin position="285"/>
        <end position="329"/>
    </location>
</feature>
<evidence type="ECO:0000313" key="3">
    <source>
        <dbReference type="EMBL" id="KAF2188301.1"/>
    </source>
</evidence>
<proteinExistence type="predicted"/>
<feature type="transmembrane region" description="Helical" evidence="2">
    <location>
        <begin position="86"/>
        <end position="113"/>
    </location>
</feature>
<accession>A0A6A6E8T3</accession>
<evidence type="ECO:0000256" key="2">
    <source>
        <dbReference type="SAM" id="Phobius"/>
    </source>
</evidence>
<evidence type="ECO:0000313" key="4">
    <source>
        <dbReference type="Proteomes" id="UP000800200"/>
    </source>
</evidence>
<dbReference type="GO" id="GO:0070916">
    <property type="term" value="C:inositol phosphoceramide synthase complex"/>
    <property type="evidence" value="ECO:0007669"/>
    <property type="project" value="TreeGrafter"/>
</dbReference>
<dbReference type="PANTHER" id="PTHR28077:SF1">
    <property type="entry name" value="INOSITOL PHOSPHORYLCERAMIDE SYNTHASE REGULATORY SUBUNIT KEI1"/>
    <property type="match status" value="1"/>
</dbReference>
<dbReference type="GO" id="GO:0000139">
    <property type="term" value="C:Golgi membrane"/>
    <property type="evidence" value="ECO:0007669"/>
    <property type="project" value="TreeGrafter"/>
</dbReference>
<name>A0A6A6E8T3_9PEZI</name>
<organism evidence="3 4">
    <name type="scientific">Zopfia rhizophila CBS 207.26</name>
    <dbReference type="NCBI Taxonomy" id="1314779"/>
    <lineage>
        <taxon>Eukaryota</taxon>
        <taxon>Fungi</taxon>
        <taxon>Dikarya</taxon>
        <taxon>Ascomycota</taxon>
        <taxon>Pezizomycotina</taxon>
        <taxon>Dothideomycetes</taxon>
        <taxon>Dothideomycetes incertae sedis</taxon>
        <taxon>Zopfiaceae</taxon>
        <taxon>Zopfia</taxon>
    </lineage>
</organism>
<dbReference type="InterPro" id="IPR013862">
    <property type="entry name" value="Kei1"/>
</dbReference>